<dbReference type="InterPro" id="IPR012338">
    <property type="entry name" value="Beta-lactam/transpept-like"/>
</dbReference>
<dbReference type="GO" id="GO:0071555">
    <property type="term" value="P:cell wall organization"/>
    <property type="evidence" value="ECO:0007669"/>
    <property type="project" value="UniProtKB-KW"/>
</dbReference>
<keyword evidence="20" id="KW-1185">Reference proteome</keyword>
<feature type="active site" description="Acyl-ester intermediate" evidence="13">
    <location>
        <position position="61"/>
    </location>
</feature>
<feature type="active site" evidence="13">
    <location>
        <position position="116"/>
    </location>
</feature>
<evidence type="ECO:0000256" key="14">
    <source>
        <dbReference type="PIRSR" id="PIRSR618044-2"/>
    </source>
</evidence>
<evidence type="ECO:0000256" key="4">
    <source>
        <dbReference type="ARBA" id="ARBA00012448"/>
    </source>
</evidence>
<dbReference type="GO" id="GO:0009002">
    <property type="term" value="F:serine-type D-Ala-D-Ala carboxypeptidase activity"/>
    <property type="evidence" value="ECO:0007669"/>
    <property type="project" value="UniProtKB-EC"/>
</dbReference>
<protein>
    <recommendedName>
        <fullName evidence="4">serine-type D-Ala-D-Ala carboxypeptidase</fullName>
        <ecNumber evidence="4">3.4.16.4</ecNumber>
    </recommendedName>
</protein>
<evidence type="ECO:0000256" key="9">
    <source>
        <dbReference type="ARBA" id="ARBA00022960"/>
    </source>
</evidence>
<dbReference type="SUPFAM" id="SSF69189">
    <property type="entry name" value="Penicillin-binding protein associated domain"/>
    <property type="match status" value="1"/>
</dbReference>
<keyword evidence="9" id="KW-0133">Cell shape</keyword>
<evidence type="ECO:0000256" key="16">
    <source>
        <dbReference type="SAM" id="Phobius"/>
    </source>
</evidence>
<feature type="domain" description="Peptidase S11 D-Ala-D-Ala carboxypeptidase A C-terminal" evidence="18">
    <location>
        <begin position="293"/>
        <end position="382"/>
    </location>
</feature>
<name>A0A5S4ZT28_9FIRM</name>
<dbReference type="SMART" id="SM00936">
    <property type="entry name" value="PBP5_C"/>
    <property type="match status" value="1"/>
</dbReference>
<feature type="binding site" evidence="14">
    <location>
        <position position="244"/>
    </location>
    <ligand>
        <name>substrate</name>
    </ligand>
</feature>
<comment type="similarity">
    <text evidence="3 15">Belongs to the peptidase S11 family.</text>
</comment>
<dbReference type="InterPro" id="IPR001967">
    <property type="entry name" value="Peptidase_S11_N"/>
</dbReference>
<dbReference type="InterPro" id="IPR012907">
    <property type="entry name" value="Peptidase_S11_C"/>
</dbReference>
<keyword evidence="16" id="KW-0472">Membrane</keyword>
<evidence type="ECO:0000313" key="20">
    <source>
        <dbReference type="Proteomes" id="UP000323166"/>
    </source>
</evidence>
<evidence type="ECO:0000256" key="12">
    <source>
        <dbReference type="ARBA" id="ARBA00034000"/>
    </source>
</evidence>
<dbReference type="EMBL" id="VNHM01000006">
    <property type="protein sequence ID" value="TYO95941.1"/>
    <property type="molecule type" value="Genomic_DNA"/>
</dbReference>
<accession>A0A5S4ZT28</accession>
<dbReference type="Pfam" id="PF07943">
    <property type="entry name" value="PBP5_C"/>
    <property type="match status" value="1"/>
</dbReference>
<evidence type="ECO:0000259" key="18">
    <source>
        <dbReference type="SMART" id="SM00936"/>
    </source>
</evidence>
<dbReference type="Gene3D" id="2.60.410.10">
    <property type="entry name" value="D-Ala-D-Ala carboxypeptidase, C-terminal domain"/>
    <property type="match status" value="1"/>
</dbReference>
<reference evidence="19 20" key="1">
    <citation type="submission" date="2019-07" db="EMBL/GenBank/DDBJ databases">
        <title>Genomic Encyclopedia of Type Strains, Phase I: the one thousand microbial genomes (KMG-I) project.</title>
        <authorList>
            <person name="Kyrpides N."/>
        </authorList>
    </citation>
    <scope>NUCLEOTIDE SEQUENCE [LARGE SCALE GENOMIC DNA]</scope>
    <source>
        <strain evidence="19 20">DSM 6562</strain>
    </source>
</reference>
<evidence type="ECO:0000256" key="2">
    <source>
        <dbReference type="ARBA" id="ARBA00004752"/>
    </source>
</evidence>
<keyword evidence="5 19" id="KW-0121">Carboxypeptidase</keyword>
<keyword evidence="10" id="KW-0573">Peptidoglycan synthesis</keyword>
<dbReference type="UniPathway" id="UPA00219"/>
<evidence type="ECO:0000256" key="11">
    <source>
        <dbReference type="ARBA" id="ARBA00023316"/>
    </source>
</evidence>
<feature type="transmembrane region" description="Helical" evidence="16">
    <location>
        <begin position="388"/>
        <end position="409"/>
    </location>
</feature>
<comment type="caution">
    <text evidence="19">The sequence shown here is derived from an EMBL/GenBank/DDBJ whole genome shotgun (WGS) entry which is preliminary data.</text>
</comment>
<keyword evidence="8" id="KW-0378">Hydrolase</keyword>
<dbReference type="InterPro" id="IPR037167">
    <property type="entry name" value="Peptidase_S11_C_sf"/>
</dbReference>
<dbReference type="GO" id="GO:0009252">
    <property type="term" value="P:peptidoglycan biosynthetic process"/>
    <property type="evidence" value="ECO:0007669"/>
    <property type="project" value="UniProtKB-UniPathway"/>
</dbReference>
<dbReference type="GO" id="GO:0006508">
    <property type="term" value="P:proteolysis"/>
    <property type="evidence" value="ECO:0007669"/>
    <property type="project" value="UniProtKB-KW"/>
</dbReference>
<evidence type="ECO:0000256" key="8">
    <source>
        <dbReference type="ARBA" id="ARBA00022801"/>
    </source>
</evidence>
<dbReference type="SUPFAM" id="SSF56601">
    <property type="entry name" value="beta-lactamase/transpeptidase-like"/>
    <property type="match status" value="1"/>
</dbReference>
<feature type="active site" description="Acyl-ester intermediate" evidence="13">
    <location>
        <position position="64"/>
    </location>
</feature>
<dbReference type="GO" id="GO:0008360">
    <property type="term" value="P:regulation of cell shape"/>
    <property type="evidence" value="ECO:0007669"/>
    <property type="project" value="UniProtKB-KW"/>
</dbReference>
<dbReference type="PANTHER" id="PTHR21581:SF33">
    <property type="entry name" value="D-ALANYL-D-ALANINE CARBOXYPEPTIDASE DACB"/>
    <property type="match status" value="1"/>
</dbReference>
<comment type="pathway">
    <text evidence="2">Cell wall biogenesis; peptidoglycan biosynthesis.</text>
</comment>
<keyword evidence="16" id="KW-1133">Transmembrane helix</keyword>
<feature type="signal peptide" evidence="17">
    <location>
        <begin position="1"/>
        <end position="24"/>
    </location>
</feature>
<keyword evidence="6" id="KW-0645">Protease</keyword>
<dbReference type="InterPro" id="IPR015956">
    <property type="entry name" value="Peniciliin-bd_prot_C_sf"/>
</dbReference>
<keyword evidence="11" id="KW-0961">Cell wall biogenesis/degradation</keyword>
<evidence type="ECO:0000256" key="17">
    <source>
        <dbReference type="SAM" id="SignalP"/>
    </source>
</evidence>
<comment type="catalytic activity">
    <reaction evidence="12">
        <text>Preferential cleavage: (Ac)2-L-Lys-D-Ala-|-D-Ala. Also transpeptidation of peptidyl-alanyl moieties that are N-acyl substituents of D-alanine.</text>
        <dbReference type="EC" id="3.4.16.4"/>
    </reaction>
</comment>
<feature type="chain" id="PRO_5024299447" description="serine-type D-Ala-D-Ala carboxypeptidase" evidence="17">
    <location>
        <begin position="25"/>
        <end position="422"/>
    </location>
</feature>
<dbReference type="Pfam" id="PF00768">
    <property type="entry name" value="Peptidase_S11"/>
    <property type="match status" value="1"/>
</dbReference>
<keyword evidence="7 17" id="KW-0732">Signal</keyword>
<evidence type="ECO:0000256" key="6">
    <source>
        <dbReference type="ARBA" id="ARBA00022670"/>
    </source>
</evidence>
<dbReference type="Proteomes" id="UP000323166">
    <property type="component" value="Unassembled WGS sequence"/>
</dbReference>
<evidence type="ECO:0000256" key="3">
    <source>
        <dbReference type="ARBA" id="ARBA00007164"/>
    </source>
</evidence>
<keyword evidence="16" id="KW-0812">Transmembrane</keyword>
<dbReference type="AlphaFoldDB" id="A0A5S4ZT28"/>
<dbReference type="PRINTS" id="PR00725">
    <property type="entry name" value="DADACBPTASE1"/>
</dbReference>
<organism evidence="19 20">
    <name type="scientific">Desulfallas thermosapovorans DSM 6562</name>
    <dbReference type="NCBI Taxonomy" id="1121431"/>
    <lineage>
        <taxon>Bacteria</taxon>
        <taxon>Bacillati</taxon>
        <taxon>Bacillota</taxon>
        <taxon>Clostridia</taxon>
        <taxon>Eubacteriales</taxon>
        <taxon>Desulfallaceae</taxon>
        <taxon>Desulfallas</taxon>
    </lineage>
</organism>
<gene>
    <name evidence="19" type="ORF">LX24_01331</name>
</gene>
<sequence length="422" mass="46796">MVNKVIAWPVFIMLVVIAALPAFAAPETEPQPVGKAALVMDSDTGQVLYEKNATQRMYPASTTKIMTTLLALEKSSLDDLVVVSRRAAEIGGSRIGLQPGEQVQMKHLLYILMLSSANDAGIAIAEHVGGSVEDFARMMNDRARELGAKSTNFVNPHGMPDKNHYTTAMDLAVISRQAMQNTTFREIVMTLNYKADRKKNMSPELLAQVEKLESIYGPVQEDFYNHNKLLGNGYYSYSGANGIKTGYTVEAGQCIVASARRGGREMIAVVLNSQGANLWSDVAMLLDYGFDNFTPVALVKPREMITDAKVKHGAKNAVLETAGYFYYNFPVGEEPQVTRRVELVGNIQAPLEEGEKLGELVLTASGEELGRVPLVTVYPVSRDINSYWWFWAGAGLATLFLLCIVKAWFRSKRRSRLRIRRW</sequence>
<comment type="function">
    <text evidence="1">Removes C-terminal D-alanyl residues from sugar-peptide cell wall precursors.</text>
</comment>
<dbReference type="PANTHER" id="PTHR21581">
    <property type="entry name" value="D-ALANYL-D-ALANINE CARBOXYPEPTIDASE"/>
    <property type="match status" value="1"/>
</dbReference>
<evidence type="ECO:0000256" key="1">
    <source>
        <dbReference type="ARBA" id="ARBA00003217"/>
    </source>
</evidence>
<dbReference type="Gene3D" id="3.40.710.10">
    <property type="entry name" value="DD-peptidase/beta-lactamase superfamily"/>
    <property type="match status" value="1"/>
</dbReference>
<evidence type="ECO:0000313" key="19">
    <source>
        <dbReference type="EMBL" id="TYO95941.1"/>
    </source>
</evidence>
<proteinExistence type="inferred from homology"/>
<dbReference type="InterPro" id="IPR018044">
    <property type="entry name" value="Peptidase_S11"/>
</dbReference>
<dbReference type="EC" id="3.4.16.4" evidence="4"/>
<evidence type="ECO:0000256" key="7">
    <source>
        <dbReference type="ARBA" id="ARBA00022729"/>
    </source>
</evidence>
<evidence type="ECO:0000256" key="15">
    <source>
        <dbReference type="RuleBase" id="RU004016"/>
    </source>
</evidence>
<evidence type="ECO:0000256" key="13">
    <source>
        <dbReference type="PIRSR" id="PIRSR618044-1"/>
    </source>
</evidence>
<evidence type="ECO:0000256" key="5">
    <source>
        <dbReference type="ARBA" id="ARBA00022645"/>
    </source>
</evidence>
<evidence type="ECO:0000256" key="10">
    <source>
        <dbReference type="ARBA" id="ARBA00022984"/>
    </source>
</evidence>